<feature type="compositionally biased region" description="Polar residues" evidence="1">
    <location>
        <begin position="17"/>
        <end position="35"/>
    </location>
</feature>
<keyword evidence="3" id="KW-1185">Reference proteome</keyword>
<evidence type="ECO:0000256" key="1">
    <source>
        <dbReference type="SAM" id="MobiDB-lite"/>
    </source>
</evidence>
<dbReference type="AlphaFoldDB" id="A0A9D4NH52"/>
<feature type="compositionally biased region" description="Basic residues" evidence="1">
    <location>
        <begin position="86"/>
        <end position="96"/>
    </location>
</feature>
<evidence type="ECO:0000313" key="2">
    <source>
        <dbReference type="EMBL" id="KAH3893619.1"/>
    </source>
</evidence>
<reference evidence="2" key="1">
    <citation type="journal article" date="2019" name="bioRxiv">
        <title>The Genome of the Zebra Mussel, Dreissena polymorpha: A Resource for Invasive Species Research.</title>
        <authorList>
            <person name="McCartney M.A."/>
            <person name="Auch B."/>
            <person name="Kono T."/>
            <person name="Mallez S."/>
            <person name="Zhang Y."/>
            <person name="Obille A."/>
            <person name="Becker A."/>
            <person name="Abrahante J.E."/>
            <person name="Garbe J."/>
            <person name="Badalamenti J.P."/>
            <person name="Herman A."/>
            <person name="Mangelson H."/>
            <person name="Liachko I."/>
            <person name="Sullivan S."/>
            <person name="Sone E.D."/>
            <person name="Koren S."/>
            <person name="Silverstein K.A.T."/>
            <person name="Beckman K.B."/>
            <person name="Gohl D.M."/>
        </authorList>
    </citation>
    <scope>NUCLEOTIDE SEQUENCE</scope>
    <source>
        <strain evidence="2">Duluth1</strain>
        <tissue evidence="2">Whole animal</tissue>
    </source>
</reference>
<gene>
    <name evidence="2" type="ORF">DPMN_017767</name>
</gene>
<name>A0A9D4NH52_DREPO</name>
<feature type="region of interest" description="Disordered" evidence="1">
    <location>
        <begin position="1"/>
        <end position="35"/>
    </location>
</feature>
<sequence>MPPNAIDDGSSRPASAISKSGQELPDQPQQSQSLVRSYPTRLSNLKVWSGAIRPASAISKSGQELPDRPQQSLDPVKTLNGSYSPHHGRRLHAQMS</sequence>
<reference evidence="2" key="2">
    <citation type="submission" date="2020-11" db="EMBL/GenBank/DDBJ databases">
        <authorList>
            <person name="McCartney M.A."/>
            <person name="Auch B."/>
            <person name="Kono T."/>
            <person name="Mallez S."/>
            <person name="Becker A."/>
            <person name="Gohl D.M."/>
            <person name="Silverstein K.A.T."/>
            <person name="Koren S."/>
            <person name="Bechman K.B."/>
            <person name="Herman A."/>
            <person name="Abrahante J.E."/>
            <person name="Garbe J."/>
        </authorList>
    </citation>
    <scope>NUCLEOTIDE SEQUENCE</scope>
    <source>
        <strain evidence="2">Duluth1</strain>
        <tissue evidence="2">Whole animal</tissue>
    </source>
</reference>
<feature type="compositionally biased region" description="Polar residues" evidence="1">
    <location>
        <begin position="69"/>
        <end position="83"/>
    </location>
</feature>
<accession>A0A9D4NH52</accession>
<dbReference type="EMBL" id="JAIWYP010000001">
    <property type="protein sequence ID" value="KAH3893619.1"/>
    <property type="molecule type" value="Genomic_DNA"/>
</dbReference>
<protein>
    <submittedName>
        <fullName evidence="2">Uncharacterized protein</fullName>
    </submittedName>
</protein>
<evidence type="ECO:0000313" key="3">
    <source>
        <dbReference type="Proteomes" id="UP000828390"/>
    </source>
</evidence>
<feature type="region of interest" description="Disordered" evidence="1">
    <location>
        <begin position="58"/>
        <end position="96"/>
    </location>
</feature>
<organism evidence="2 3">
    <name type="scientific">Dreissena polymorpha</name>
    <name type="common">Zebra mussel</name>
    <name type="synonym">Mytilus polymorpha</name>
    <dbReference type="NCBI Taxonomy" id="45954"/>
    <lineage>
        <taxon>Eukaryota</taxon>
        <taxon>Metazoa</taxon>
        <taxon>Spiralia</taxon>
        <taxon>Lophotrochozoa</taxon>
        <taxon>Mollusca</taxon>
        <taxon>Bivalvia</taxon>
        <taxon>Autobranchia</taxon>
        <taxon>Heteroconchia</taxon>
        <taxon>Euheterodonta</taxon>
        <taxon>Imparidentia</taxon>
        <taxon>Neoheterodontei</taxon>
        <taxon>Myida</taxon>
        <taxon>Dreissenoidea</taxon>
        <taxon>Dreissenidae</taxon>
        <taxon>Dreissena</taxon>
    </lineage>
</organism>
<dbReference type="Proteomes" id="UP000828390">
    <property type="component" value="Unassembled WGS sequence"/>
</dbReference>
<proteinExistence type="predicted"/>
<comment type="caution">
    <text evidence="2">The sequence shown here is derived from an EMBL/GenBank/DDBJ whole genome shotgun (WGS) entry which is preliminary data.</text>
</comment>